<feature type="region of interest" description="Disordered" evidence="1">
    <location>
        <begin position="1"/>
        <end position="20"/>
    </location>
</feature>
<dbReference type="EMBL" id="LQYT01000048">
    <property type="protein sequence ID" value="KYD18708.1"/>
    <property type="molecule type" value="Genomic_DNA"/>
</dbReference>
<organism evidence="2 3">
    <name type="scientific">Caldibacillus debilis</name>
    <dbReference type="NCBI Taxonomy" id="301148"/>
    <lineage>
        <taxon>Bacteria</taxon>
        <taxon>Bacillati</taxon>
        <taxon>Bacillota</taxon>
        <taxon>Bacilli</taxon>
        <taxon>Bacillales</taxon>
        <taxon>Bacillaceae</taxon>
        <taxon>Caldibacillus</taxon>
    </lineage>
</organism>
<sequence>MGKDHDQSIISGYQDKNGKNRAFIVNRPGEIIGRKRPSMSNCMFRQTLKTDR</sequence>
<dbReference type="RefSeq" id="WP_160331547.1">
    <property type="nucleotide sequence ID" value="NZ_JBAIZG010000056.1"/>
</dbReference>
<evidence type="ECO:0000256" key="1">
    <source>
        <dbReference type="SAM" id="MobiDB-lite"/>
    </source>
</evidence>
<comment type="caution">
    <text evidence="2">The sequence shown here is derived from an EMBL/GenBank/DDBJ whole genome shotgun (WGS) entry which is preliminary data.</text>
</comment>
<dbReference type="Proteomes" id="UP000075683">
    <property type="component" value="Unassembled WGS sequence"/>
</dbReference>
<reference evidence="2 3" key="1">
    <citation type="submission" date="2016-01" db="EMBL/GenBank/DDBJ databases">
        <title>Draft Genome Sequences of Seven Thermophilic Sporeformers Isolated from Foods.</title>
        <authorList>
            <person name="Berendsen E.M."/>
            <person name="Wells-Bennik M.H."/>
            <person name="Krawcyk A.O."/>
            <person name="De Jong A."/>
            <person name="Holsappel S."/>
            <person name="Eijlander R.T."/>
            <person name="Kuipers O.P."/>
        </authorList>
    </citation>
    <scope>NUCLEOTIDE SEQUENCE [LARGE SCALE GENOMIC DNA]</scope>
    <source>
        <strain evidence="2 3">B4135</strain>
    </source>
</reference>
<evidence type="ECO:0000313" key="3">
    <source>
        <dbReference type="Proteomes" id="UP000075683"/>
    </source>
</evidence>
<gene>
    <name evidence="2" type="ORF">B4135_2211</name>
</gene>
<proteinExistence type="predicted"/>
<dbReference type="STRING" id="301148.B4135_2211"/>
<dbReference type="AlphaFoldDB" id="A0A150M2F5"/>
<accession>A0A150M2F5</accession>
<name>A0A150M2F5_9BACI</name>
<evidence type="ECO:0000313" key="2">
    <source>
        <dbReference type="EMBL" id="KYD18708.1"/>
    </source>
</evidence>
<protein>
    <submittedName>
        <fullName evidence="2">Uncharacterized protein</fullName>
    </submittedName>
</protein>